<evidence type="ECO:0000259" key="4">
    <source>
        <dbReference type="PROSITE" id="PS51118"/>
    </source>
</evidence>
<dbReference type="EMBL" id="JBHUEQ010000002">
    <property type="protein sequence ID" value="MFD1743911.1"/>
    <property type="molecule type" value="Genomic_DNA"/>
</dbReference>
<dbReference type="PROSITE" id="PS51118">
    <property type="entry name" value="HTH_HXLR"/>
    <property type="match status" value="1"/>
</dbReference>
<dbReference type="PANTHER" id="PTHR33204:SF39">
    <property type="entry name" value="TRANSCRIPTIONAL REGULATORY PROTEIN"/>
    <property type="match status" value="1"/>
</dbReference>
<gene>
    <name evidence="5" type="ORF">ACFSE1_00390</name>
</gene>
<proteinExistence type="predicted"/>
<protein>
    <submittedName>
        <fullName evidence="5">Winged helix-turn-helix transcriptional regulator</fullName>
    </submittedName>
</protein>
<keyword evidence="1" id="KW-0805">Transcription regulation</keyword>
<evidence type="ECO:0000256" key="3">
    <source>
        <dbReference type="ARBA" id="ARBA00023163"/>
    </source>
</evidence>
<evidence type="ECO:0000313" key="5">
    <source>
        <dbReference type="EMBL" id="MFD1743911.1"/>
    </source>
</evidence>
<dbReference type="Pfam" id="PF01638">
    <property type="entry name" value="HxlR"/>
    <property type="match status" value="1"/>
</dbReference>
<dbReference type="InterPro" id="IPR002577">
    <property type="entry name" value="HTH_HxlR"/>
</dbReference>
<evidence type="ECO:0000256" key="1">
    <source>
        <dbReference type="ARBA" id="ARBA00023015"/>
    </source>
</evidence>
<feature type="domain" description="HTH hxlR-type" evidence="4">
    <location>
        <begin position="25"/>
        <end position="123"/>
    </location>
</feature>
<dbReference type="InterPro" id="IPR036388">
    <property type="entry name" value="WH-like_DNA-bd_sf"/>
</dbReference>
<dbReference type="PANTHER" id="PTHR33204">
    <property type="entry name" value="TRANSCRIPTIONAL REGULATOR, MARR FAMILY"/>
    <property type="match status" value="1"/>
</dbReference>
<keyword evidence="6" id="KW-1185">Reference proteome</keyword>
<keyword evidence="2" id="KW-0238">DNA-binding</keyword>
<evidence type="ECO:0000256" key="2">
    <source>
        <dbReference type="ARBA" id="ARBA00023125"/>
    </source>
</evidence>
<sequence length="135" mass="15540">MDKRVSEIGFRLSDCDMSGGDFDKCPVRDVMSQINGKWSVLLLHALSEQSYRFGELRRLVPDISQRMLTQTLRELQRDGYIDRTVFPTKPPSVEYSMTPLGFSLFAALSQVIIWAERNHPAVREARERFDAAERS</sequence>
<dbReference type="InterPro" id="IPR036390">
    <property type="entry name" value="WH_DNA-bd_sf"/>
</dbReference>
<comment type="caution">
    <text evidence="5">The sequence shown here is derived from an EMBL/GenBank/DDBJ whole genome shotgun (WGS) entry which is preliminary data.</text>
</comment>
<organism evidence="5 6">
    <name type="scientific">Rhizobium helianthi</name>
    <dbReference type="NCBI Taxonomy" id="1132695"/>
    <lineage>
        <taxon>Bacteria</taxon>
        <taxon>Pseudomonadati</taxon>
        <taxon>Pseudomonadota</taxon>
        <taxon>Alphaproteobacteria</taxon>
        <taxon>Hyphomicrobiales</taxon>
        <taxon>Rhizobiaceae</taxon>
        <taxon>Rhizobium/Agrobacterium group</taxon>
        <taxon>Rhizobium</taxon>
    </lineage>
</organism>
<reference evidence="6" key="1">
    <citation type="journal article" date="2019" name="Int. J. Syst. Evol. Microbiol.">
        <title>The Global Catalogue of Microorganisms (GCM) 10K type strain sequencing project: providing services to taxonomists for standard genome sequencing and annotation.</title>
        <authorList>
            <consortium name="The Broad Institute Genomics Platform"/>
            <consortium name="The Broad Institute Genome Sequencing Center for Infectious Disease"/>
            <person name="Wu L."/>
            <person name="Ma J."/>
        </authorList>
    </citation>
    <scope>NUCLEOTIDE SEQUENCE [LARGE SCALE GENOMIC DNA]</scope>
    <source>
        <strain evidence="6">CG52</strain>
    </source>
</reference>
<accession>A0ABW4M089</accession>
<name>A0ABW4M089_9HYPH</name>
<keyword evidence="3" id="KW-0804">Transcription</keyword>
<dbReference type="SUPFAM" id="SSF46785">
    <property type="entry name" value="Winged helix' DNA-binding domain"/>
    <property type="match status" value="1"/>
</dbReference>
<evidence type="ECO:0000313" key="6">
    <source>
        <dbReference type="Proteomes" id="UP001597322"/>
    </source>
</evidence>
<dbReference type="Gene3D" id="1.10.10.10">
    <property type="entry name" value="Winged helix-like DNA-binding domain superfamily/Winged helix DNA-binding domain"/>
    <property type="match status" value="1"/>
</dbReference>
<dbReference type="RefSeq" id="WP_377394912.1">
    <property type="nucleotide sequence ID" value="NZ_JBHUEQ010000002.1"/>
</dbReference>
<dbReference type="Proteomes" id="UP001597322">
    <property type="component" value="Unassembled WGS sequence"/>
</dbReference>